<feature type="compositionally biased region" description="Polar residues" evidence="1">
    <location>
        <begin position="24"/>
        <end position="35"/>
    </location>
</feature>
<organism evidence="2 3">
    <name type="scientific">Parasitella parasitica</name>
    <dbReference type="NCBI Taxonomy" id="35722"/>
    <lineage>
        <taxon>Eukaryota</taxon>
        <taxon>Fungi</taxon>
        <taxon>Fungi incertae sedis</taxon>
        <taxon>Mucoromycota</taxon>
        <taxon>Mucoromycotina</taxon>
        <taxon>Mucoromycetes</taxon>
        <taxon>Mucorales</taxon>
        <taxon>Mucorineae</taxon>
        <taxon>Mucoraceae</taxon>
        <taxon>Parasitella</taxon>
    </lineage>
</organism>
<feature type="region of interest" description="Disordered" evidence="1">
    <location>
        <begin position="277"/>
        <end position="315"/>
    </location>
</feature>
<dbReference type="AlphaFoldDB" id="A0A0B7NQ37"/>
<feature type="region of interest" description="Disordered" evidence="1">
    <location>
        <begin position="1"/>
        <end position="35"/>
    </location>
</feature>
<accession>A0A0B7NQ37</accession>
<feature type="compositionally biased region" description="Acidic residues" evidence="1">
    <location>
        <begin position="298"/>
        <end position="312"/>
    </location>
</feature>
<reference evidence="2 3" key="1">
    <citation type="submission" date="2014-09" db="EMBL/GenBank/DDBJ databases">
        <authorList>
            <person name="Ellenberger Sabrina"/>
        </authorList>
    </citation>
    <scope>NUCLEOTIDE SEQUENCE [LARGE SCALE GENOMIC DNA]</scope>
    <source>
        <strain evidence="2 3">CBS 412.66</strain>
    </source>
</reference>
<sequence length="435" mass="49075">MAQSNCLILDESRREHPPPKKMSLSRTGTPITTEPSTLQAAVAQLNERNYQSQQESTREHLSAQSSSSTQRAPFTVKCSFNKDLNDFLGGTQVSAIQAAFDDAKSNSFNESFNYCRRLLRCKQLATDKEHSTLVDIMNGVIENHCFISDTQGRKHYWFTRTYLQKTRWYKLYLDAKIPIPLPISLPPQDAIVATGKPPAAQLSSRRIGPDYDALIEDTVRQQSTATAKFTQSLSTISYPHRRSATLLETMIYARKKCKNPFSIALLVDELITAEEKNDAAETKEKSIADDVEEKVTGDEAEQDSGDGQPQEEEVGKVKEYRVVSKTLKGIIKESFDYQLLLQRMEGLQYSCHKAIRGFQFTATAQYFDYSSVDLHHRGIGADTSRIAVLGDTDQNALHLFEFYGVYRILCSVVGRKKSKIKNPKVHIHIISIVLF</sequence>
<evidence type="ECO:0000313" key="3">
    <source>
        <dbReference type="Proteomes" id="UP000054107"/>
    </source>
</evidence>
<dbReference type="EMBL" id="LN733608">
    <property type="protein sequence ID" value="CEP17094.1"/>
    <property type="molecule type" value="Genomic_DNA"/>
</dbReference>
<dbReference type="Proteomes" id="UP000054107">
    <property type="component" value="Unassembled WGS sequence"/>
</dbReference>
<feature type="region of interest" description="Disordered" evidence="1">
    <location>
        <begin position="49"/>
        <end position="68"/>
    </location>
</feature>
<evidence type="ECO:0000256" key="1">
    <source>
        <dbReference type="SAM" id="MobiDB-lite"/>
    </source>
</evidence>
<protein>
    <submittedName>
        <fullName evidence="2">Uncharacterized protein</fullName>
    </submittedName>
</protein>
<proteinExistence type="predicted"/>
<name>A0A0B7NQ37_9FUNG</name>
<evidence type="ECO:0000313" key="2">
    <source>
        <dbReference type="EMBL" id="CEP17094.1"/>
    </source>
</evidence>
<keyword evidence="3" id="KW-1185">Reference proteome</keyword>
<feature type="compositionally biased region" description="Basic and acidic residues" evidence="1">
    <location>
        <begin position="277"/>
        <end position="297"/>
    </location>
</feature>
<gene>
    <name evidence="2" type="primary">PARPA_11386.1 scaffold 44101</name>
</gene>